<evidence type="ECO:0000313" key="2">
    <source>
        <dbReference type="Proteomes" id="UP000052230"/>
    </source>
</evidence>
<protein>
    <submittedName>
        <fullName evidence="1">Uncharacterized protein</fullName>
    </submittedName>
</protein>
<keyword evidence="2" id="KW-1185">Reference proteome</keyword>
<reference evidence="1 2" key="1">
    <citation type="submission" date="2014-09" db="EMBL/GenBank/DDBJ databases">
        <authorList>
            <person name="Regsiter A."/>
        </authorList>
    </citation>
    <scope>NUCLEOTIDE SEQUENCE [LARGE SCALE GENOMIC DNA]</scope>
</reference>
<dbReference type="AlphaFoldDB" id="A0A0U5BZD0"/>
<dbReference type="Proteomes" id="UP000052230">
    <property type="component" value="Unassembled WGS sequence"/>
</dbReference>
<accession>A0A0U5BZD0</accession>
<evidence type="ECO:0000313" key="1">
    <source>
        <dbReference type="EMBL" id="CEG18928.1"/>
    </source>
</evidence>
<gene>
    <name evidence="1" type="ORF">XAC3562_90059</name>
</gene>
<dbReference type="EMBL" id="CCXZ01000188">
    <property type="protein sequence ID" value="CEG18928.1"/>
    <property type="molecule type" value="Genomic_DNA"/>
</dbReference>
<sequence>MVRCASLGREVRRKPIWRAQLVHWHYLLVHECGIENALMEYLLCWNRIIGNQRIPRFLSA</sequence>
<comment type="caution">
    <text evidence="1">The sequence shown here is derived from an EMBL/GenBank/DDBJ whole genome shotgun (WGS) entry which is preliminary data.</text>
</comment>
<organism evidence="1 2">
    <name type="scientific">Xanthomonas citri pv. citri</name>
    <dbReference type="NCBI Taxonomy" id="611301"/>
    <lineage>
        <taxon>Bacteria</taxon>
        <taxon>Pseudomonadati</taxon>
        <taxon>Pseudomonadota</taxon>
        <taxon>Gammaproteobacteria</taxon>
        <taxon>Lysobacterales</taxon>
        <taxon>Lysobacteraceae</taxon>
        <taxon>Xanthomonas</taxon>
    </lineage>
</organism>
<name>A0A0U5BZD0_XANCI</name>
<proteinExistence type="predicted"/>